<sequence length="272" mass="27076">MRGSHPERREVVVAGAPWWEEFGAATAPPATGTVEAPAPPVTHHPGPPPAAPVPRPPRGLQVTAAVLSVVLLALLGLLAARRLAAPGPPTAAGTGVPTAVSALPSPTAATAAGGSGTPGASGSSRSSGSSRGAAADAAATAELQRLRQQGLTAHPPRGQWVAQLAAKSVGTTDPGQTAANGSSTFYAADILAQSRQIASGVAGGDVFVLRTTDFGDGLVDARGNPYWVTLAAGPFADADDVRTWCASMFADTPAGDRGNVCLPKQLTPPGGR</sequence>
<feature type="region of interest" description="Disordered" evidence="1">
    <location>
        <begin position="107"/>
        <end position="140"/>
    </location>
</feature>
<keyword evidence="3" id="KW-1185">Reference proteome</keyword>
<protein>
    <submittedName>
        <fullName evidence="2">Uncharacterized protein</fullName>
    </submittedName>
</protein>
<accession>A0A7Y9J0G2</accession>
<gene>
    <name evidence="2" type="ORF">BJ968_001837</name>
</gene>
<dbReference type="Proteomes" id="UP000521922">
    <property type="component" value="Unassembled WGS sequence"/>
</dbReference>
<evidence type="ECO:0000313" key="2">
    <source>
        <dbReference type="EMBL" id="NYD22297.1"/>
    </source>
</evidence>
<feature type="compositionally biased region" description="Low complexity" evidence="1">
    <location>
        <begin position="120"/>
        <end position="140"/>
    </location>
</feature>
<evidence type="ECO:0000256" key="1">
    <source>
        <dbReference type="SAM" id="MobiDB-lite"/>
    </source>
</evidence>
<reference evidence="2 3" key="1">
    <citation type="submission" date="2020-07" db="EMBL/GenBank/DDBJ databases">
        <title>Sequencing the genomes of 1000 actinobacteria strains.</title>
        <authorList>
            <person name="Klenk H.-P."/>
        </authorList>
    </citation>
    <scope>NUCLEOTIDE SEQUENCE [LARGE SCALE GENOMIC DNA]</scope>
    <source>
        <strain evidence="2 3">DSM 7487</strain>
    </source>
</reference>
<dbReference type="AlphaFoldDB" id="A0A7Y9J0G2"/>
<dbReference type="EMBL" id="JACCBB010000001">
    <property type="protein sequence ID" value="NYD22297.1"/>
    <property type="molecule type" value="Genomic_DNA"/>
</dbReference>
<feature type="region of interest" description="Disordered" evidence="1">
    <location>
        <begin position="14"/>
        <end position="56"/>
    </location>
</feature>
<evidence type="ECO:0000313" key="3">
    <source>
        <dbReference type="Proteomes" id="UP000521922"/>
    </source>
</evidence>
<proteinExistence type="predicted"/>
<dbReference type="RefSeq" id="WP_218884954.1">
    <property type="nucleotide sequence ID" value="NZ_JACCBB010000001.1"/>
</dbReference>
<comment type="caution">
    <text evidence="2">The sequence shown here is derived from an EMBL/GenBank/DDBJ whole genome shotgun (WGS) entry which is preliminary data.</text>
</comment>
<feature type="compositionally biased region" description="Pro residues" evidence="1">
    <location>
        <begin position="37"/>
        <end position="56"/>
    </location>
</feature>
<feature type="compositionally biased region" description="Low complexity" evidence="1">
    <location>
        <begin position="23"/>
        <end position="36"/>
    </location>
</feature>
<name>A0A7Y9J0G2_9ACTN</name>
<organism evidence="2 3">
    <name type="scientific">Kineococcus aurantiacus</name>
    <dbReference type="NCBI Taxonomy" id="37633"/>
    <lineage>
        <taxon>Bacteria</taxon>
        <taxon>Bacillati</taxon>
        <taxon>Actinomycetota</taxon>
        <taxon>Actinomycetes</taxon>
        <taxon>Kineosporiales</taxon>
        <taxon>Kineosporiaceae</taxon>
        <taxon>Kineococcus</taxon>
    </lineage>
</organism>